<gene>
    <name evidence="2" type="ORF">GUJ93_ZPchr0005g15082</name>
</gene>
<sequence length="104" mass="11418">MSSFSRSSSPGIYVINPPSPPPDRLTTTDCASLPGSSKQASNAHKLRSTSGAYHTCDSHMAQWENGDIRPQGGCVEWLGWPDKRKPMEMGENKDNLESVTMDYT</sequence>
<name>A0A8J5W198_ZIZPA</name>
<feature type="region of interest" description="Disordered" evidence="1">
    <location>
        <begin position="81"/>
        <end position="104"/>
    </location>
</feature>
<keyword evidence="3" id="KW-1185">Reference proteome</keyword>
<protein>
    <submittedName>
        <fullName evidence="2">Uncharacterized protein</fullName>
    </submittedName>
</protein>
<proteinExistence type="predicted"/>
<dbReference type="EMBL" id="JAAALK010000284">
    <property type="protein sequence ID" value="KAG8069453.1"/>
    <property type="molecule type" value="Genomic_DNA"/>
</dbReference>
<feature type="compositionally biased region" description="Polar residues" evidence="1">
    <location>
        <begin position="25"/>
        <end position="48"/>
    </location>
</feature>
<evidence type="ECO:0000313" key="3">
    <source>
        <dbReference type="Proteomes" id="UP000729402"/>
    </source>
</evidence>
<evidence type="ECO:0000313" key="2">
    <source>
        <dbReference type="EMBL" id="KAG8069453.1"/>
    </source>
</evidence>
<dbReference type="AlphaFoldDB" id="A0A8J5W198"/>
<reference evidence="2" key="1">
    <citation type="journal article" date="2021" name="bioRxiv">
        <title>Whole Genome Assembly and Annotation of Northern Wild Rice, Zizania palustris L., Supports a Whole Genome Duplication in the Zizania Genus.</title>
        <authorList>
            <person name="Haas M."/>
            <person name="Kono T."/>
            <person name="Macchietto M."/>
            <person name="Millas R."/>
            <person name="McGilp L."/>
            <person name="Shao M."/>
            <person name="Duquette J."/>
            <person name="Hirsch C.N."/>
            <person name="Kimball J."/>
        </authorList>
    </citation>
    <scope>NUCLEOTIDE SEQUENCE</scope>
    <source>
        <tissue evidence="2">Fresh leaf tissue</tissue>
    </source>
</reference>
<feature type="compositionally biased region" description="Polar residues" evidence="1">
    <location>
        <begin position="1"/>
        <end position="10"/>
    </location>
</feature>
<accession>A0A8J5W198</accession>
<evidence type="ECO:0000256" key="1">
    <source>
        <dbReference type="SAM" id="MobiDB-lite"/>
    </source>
</evidence>
<dbReference type="Proteomes" id="UP000729402">
    <property type="component" value="Unassembled WGS sequence"/>
</dbReference>
<comment type="caution">
    <text evidence="2">The sequence shown here is derived from an EMBL/GenBank/DDBJ whole genome shotgun (WGS) entry which is preliminary data.</text>
</comment>
<reference evidence="2" key="2">
    <citation type="submission" date="2021-02" db="EMBL/GenBank/DDBJ databases">
        <authorList>
            <person name="Kimball J.A."/>
            <person name="Haas M.W."/>
            <person name="Macchietto M."/>
            <person name="Kono T."/>
            <person name="Duquette J."/>
            <person name="Shao M."/>
        </authorList>
    </citation>
    <scope>NUCLEOTIDE SEQUENCE</scope>
    <source>
        <tissue evidence="2">Fresh leaf tissue</tissue>
    </source>
</reference>
<organism evidence="2 3">
    <name type="scientific">Zizania palustris</name>
    <name type="common">Northern wild rice</name>
    <dbReference type="NCBI Taxonomy" id="103762"/>
    <lineage>
        <taxon>Eukaryota</taxon>
        <taxon>Viridiplantae</taxon>
        <taxon>Streptophyta</taxon>
        <taxon>Embryophyta</taxon>
        <taxon>Tracheophyta</taxon>
        <taxon>Spermatophyta</taxon>
        <taxon>Magnoliopsida</taxon>
        <taxon>Liliopsida</taxon>
        <taxon>Poales</taxon>
        <taxon>Poaceae</taxon>
        <taxon>BOP clade</taxon>
        <taxon>Oryzoideae</taxon>
        <taxon>Oryzeae</taxon>
        <taxon>Zizaniinae</taxon>
        <taxon>Zizania</taxon>
    </lineage>
</organism>
<feature type="compositionally biased region" description="Basic and acidic residues" evidence="1">
    <location>
        <begin position="81"/>
        <end position="96"/>
    </location>
</feature>
<feature type="region of interest" description="Disordered" evidence="1">
    <location>
        <begin position="1"/>
        <end position="48"/>
    </location>
</feature>